<dbReference type="InterPro" id="IPR000477">
    <property type="entry name" value="RT_dom"/>
</dbReference>
<dbReference type="Proteomes" id="UP000321393">
    <property type="component" value="Unassembled WGS sequence"/>
</dbReference>
<dbReference type="AlphaFoldDB" id="A0A5A7SVC7"/>
<dbReference type="EMBL" id="SSTE01020868">
    <property type="protein sequence ID" value="KAA0033401.1"/>
    <property type="molecule type" value="Genomic_DNA"/>
</dbReference>
<protein>
    <submittedName>
        <fullName evidence="2">LINE-1 retrotransposable element ORF2 protein</fullName>
    </submittedName>
</protein>
<feature type="domain" description="Reverse transcriptase" evidence="1">
    <location>
        <begin position="6"/>
        <end position="103"/>
    </location>
</feature>
<organism evidence="2 3">
    <name type="scientific">Cucumis melo var. makuwa</name>
    <name type="common">Oriental melon</name>
    <dbReference type="NCBI Taxonomy" id="1194695"/>
    <lineage>
        <taxon>Eukaryota</taxon>
        <taxon>Viridiplantae</taxon>
        <taxon>Streptophyta</taxon>
        <taxon>Embryophyta</taxon>
        <taxon>Tracheophyta</taxon>
        <taxon>Spermatophyta</taxon>
        <taxon>Magnoliopsida</taxon>
        <taxon>eudicotyledons</taxon>
        <taxon>Gunneridae</taxon>
        <taxon>Pentapetalae</taxon>
        <taxon>rosids</taxon>
        <taxon>fabids</taxon>
        <taxon>Cucurbitales</taxon>
        <taxon>Cucurbitaceae</taxon>
        <taxon>Benincaseae</taxon>
        <taxon>Cucumis</taxon>
    </lineage>
</organism>
<reference evidence="2 3" key="1">
    <citation type="submission" date="2019-08" db="EMBL/GenBank/DDBJ databases">
        <title>Draft genome sequences of two oriental melons (Cucumis melo L. var makuwa).</title>
        <authorList>
            <person name="Kwon S.-Y."/>
        </authorList>
    </citation>
    <scope>NUCLEOTIDE SEQUENCE [LARGE SCALE GENOMIC DNA]</scope>
    <source>
        <strain evidence="3">cv. SW 3</strain>
        <tissue evidence="2">Leaf</tissue>
    </source>
</reference>
<sequence length="119" mass="13705">MDYLSRLLKHLENSNKIKGVIIKDINLTHLLFADDILLFVQDEDESIRNLQFAIHLFESATGLNINLTKSSITHVNVRKERSEKVAKSWGISTQFFPMSYLGMPLGSKPRTRAFWDNII</sequence>
<evidence type="ECO:0000313" key="3">
    <source>
        <dbReference type="Proteomes" id="UP000321393"/>
    </source>
</evidence>
<accession>A0A5A7SVC7</accession>
<dbReference type="PANTHER" id="PTHR33116:SF78">
    <property type="entry name" value="OS12G0587133 PROTEIN"/>
    <property type="match status" value="1"/>
</dbReference>
<evidence type="ECO:0000313" key="2">
    <source>
        <dbReference type="EMBL" id="KAA0033401.1"/>
    </source>
</evidence>
<dbReference type="Pfam" id="PF00078">
    <property type="entry name" value="RVT_1"/>
    <property type="match status" value="1"/>
</dbReference>
<comment type="caution">
    <text evidence="2">The sequence shown here is derived from an EMBL/GenBank/DDBJ whole genome shotgun (WGS) entry which is preliminary data.</text>
</comment>
<dbReference type="PANTHER" id="PTHR33116">
    <property type="entry name" value="REVERSE TRANSCRIPTASE ZINC-BINDING DOMAIN-CONTAINING PROTEIN-RELATED-RELATED"/>
    <property type="match status" value="1"/>
</dbReference>
<gene>
    <name evidence="2" type="ORF">E6C27_scaffold111G00530</name>
</gene>
<dbReference type="OrthoDB" id="1935611at2759"/>
<name>A0A5A7SVC7_CUCMM</name>
<evidence type="ECO:0000259" key="1">
    <source>
        <dbReference type="Pfam" id="PF00078"/>
    </source>
</evidence>
<proteinExistence type="predicted"/>